<protein>
    <submittedName>
        <fullName evidence="2">Uncharacterized protein</fullName>
    </submittedName>
</protein>
<evidence type="ECO:0000313" key="2">
    <source>
        <dbReference type="EMBL" id="WMT80682.1"/>
    </source>
</evidence>
<feature type="coiled-coil region" evidence="1">
    <location>
        <begin position="146"/>
        <end position="173"/>
    </location>
</feature>
<keyword evidence="1" id="KW-0175">Coiled coil</keyword>
<evidence type="ECO:0000313" key="3">
    <source>
        <dbReference type="Proteomes" id="UP001235030"/>
    </source>
</evidence>
<accession>A0ABY9Q281</accession>
<sequence>MDVKELVRKNKTLVEYKEKCINAYTELLNIGEDLHKLKENDWIKLREKGVNDAINFFEESGFTTLSNDNKYVFTLFNTIIKYFYDGEDEMIMFPIEIQPNQIFDTVQIRHSSEYDSMLSWKYNIALNGNQLYKENYEDTFNNCDDLNELQKSYSKLNENIENYKNTIKNISNVKYIYSLYKQDIECDTFKELFKNHIIG</sequence>
<evidence type="ECO:0000256" key="1">
    <source>
        <dbReference type="SAM" id="Coils"/>
    </source>
</evidence>
<dbReference type="EMBL" id="CP101637">
    <property type="protein sequence ID" value="WMT80682.1"/>
    <property type="molecule type" value="Genomic_DNA"/>
</dbReference>
<reference evidence="2 3" key="1">
    <citation type="submission" date="2022-07" db="EMBL/GenBank/DDBJ databases">
        <title>Genome sequence of Terrisporobacter mayombei DSM6539.</title>
        <authorList>
            <person name="Boeer T."/>
            <person name="Bengelsdorf F.R."/>
            <person name="Daniel R."/>
            <person name="Poehlein A."/>
        </authorList>
    </citation>
    <scope>NUCLEOTIDE SEQUENCE [LARGE SCALE GENOMIC DNA]</scope>
    <source>
        <strain evidence="2 3">DSM 6539</strain>
    </source>
</reference>
<name>A0ABY9Q281_9FIRM</name>
<organism evidence="2 3">
    <name type="scientific">Terrisporobacter mayombei</name>
    <dbReference type="NCBI Taxonomy" id="1541"/>
    <lineage>
        <taxon>Bacteria</taxon>
        <taxon>Bacillati</taxon>
        <taxon>Bacillota</taxon>
        <taxon>Clostridia</taxon>
        <taxon>Peptostreptococcales</taxon>
        <taxon>Peptostreptococcaceae</taxon>
        <taxon>Terrisporobacter</taxon>
    </lineage>
</organism>
<dbReference type="RefSeq" id="WP_228104910.1">
    <property type="nucleotide sequence ID" value="NZ_CP101637.1"/>
</dbReference>
<dbReference type="Proteomes" id="UP001235030">
    <property type="component" value="Chromosome"/>
</dbReference>
<proteinExistence type="predicted"/>
<gene>
    <name evidence="2" type="ORF">TEMA_10030</name>
</gene>
<keyword evidence="3" id="KW-1185">Reference proteome</keyword>